<feature type="transmembrane region" description="Helical" evidence="1">
    <location>
        <begin position="12"/>
        <end position="35"/>
    </location>
</feature>
<dbReference type="EMBL" id="SNQG01000008">
    <property type="protein sequence ID" value="TEW63781.1"/>
    <property type="molecule type" value="Genomic_DNA"/>
</dbReference>
<evidence type="ECO:0000313" key="4">
    <source>
        <dbReference type="Proteomes" id="UP000297248"/>
    </source>
</evidence>
<sequence>MSKLKVKAFTILELVITMMISAILIGLTFTIYGIVTRSYHSFSKKNDEVMVMLTLDRLLRRDFSKAEAVRRQGLKVLIIGQNDTTSYTFDSGFLVRTRGITDTFRVDYQQLDSKFEGRPPETNPDSAVLQDELSFSITYHDQVIPYHYFKQYSSETLFQNDHYAIH</sequence>
<evidence type="ECO:0000313" key="2">
    <source>
        <dbReference type="EMBL" id="MBB3971040.1"/>
    </source>
</evidence>
<reference evidence="3 4" key="1">
    <citation type="journal article" date="2016" name="Int. J. Syst. Evol. Microbiol.">
        <title>Proposal of Mucilaginibacter phyllosphaerae sp. nov. isolated from the phyllosphere of Galium album.</title>
        <authorList>
            <person name="Aydogan E.L."/>
            <person name="Busse H.J."/>
            <person name="Moser G."/>
            <person name="Muller C."/>
            <person name="Kampfer P."/>
            <person name="Glaeser S.P."/>
        </authorList>
    </citation>
    <scope>NUCLEOTIDE SEQUENCE [LARGE SCALE GENOMIC DNA]</scope>
    <source>
        <strain evidence="3 4">PP-F2FG21</strain>
    </source>
</reference>
<keyword evidence="1" id="KW-0472">Membrane</keyword>
<keyword evidence="5" id="KW-1185">Reference proteome</keyword>
<reference evidence="3" key="2">
    <citation type="submission" date="2019-03" db="EMBL/GenBank/DDBJ databases">
        <authorList>
            <person name="Yan Y.-Q."/>
            <person name="Du Z.-J."/>
        </authorList>
    </citation>
    <scope>NUCLEOTIDE SEQUENCE</scope>
    <source>
        <strain evidence="3">PP-F2FG21</strain>
    </source>
</reference>
<name>A0A4Y8A7H8_9SPHI</name>
<evidence type="ECO:0000256" key="1">
    <source>
        <dbReference type="SAM" id="Phobius"/>
    </source>
</evidence>
<dbReference type="EMBL" id="JACIEG010000008">
    <property type="protein sequence ID" value="MBB3971040.1"/>
    <property type="molecule type" value="Genomic_DNA"/>
</dbReference>
<evidence type="ECO:0000313" key="5">
    <source>
        <dbReference type="Proteomes" id="UP000583101"/>
    </source>
</evidence>
<comment type="caution">
    <text evidence="3">The sequence shown here is derived from an EMBL/GenBank/DDBJ whole genome shotgun (WGS) entry which is preliminary data.</text>
</comment>
<keyword evidence="1" id="KW-0812">Transmembrane</keyword>
<dbReference type="OrthoDB" id="794187at2"/>
<reference evidence="2 5" key="3">
    <citation type="submission" date="2020-08" db="EMBL/GenBank/DDBJ databases">
        <title>Genomic Encyclopedia of Type Strains, Phase IV (KMG-IV): sequencing the most valuable type-strain genomes for metagenomic binning, comparative biology and taxonomic classification.</title>
        <authorList>
            <person name="Goeker M."/>
        </authorList>
    </citation>
    <scope>NUCLEOTIDE SEQUENCE [LARGE SCALE GENOMIC DNA]</scope>
    <source>
        <strain evidence="2 5">DSM 100995</strain>
    </source>
</reference>
<dbReference type="Proteomes" id="UP000583101">
    <property type="component" value="Unassembled WGS sequence"/>
</dbReference>
<dbReference type="RefSeq" id="WP_134338005.1">
    <property type="nucleotide sequence ID" value="NZ_BMCZ01000008.1"/>
</dbReference>
<organism evidence="3 4">
    <name type="scientific">Mucilaginibacter phyllosphaerae</name>
    <dbReference type="NCBI Taxonomy" id="1812349"/>
    <lineage>
        <taxon>Bacteria</taxon>
        <taxon>Pseudomonadati</taxon>
        <taxon>Bacteroidota</taxon>
        <taxon>Sphingobacteriia</taxon>
        <taxon>Sphingobacteriales</taxon>
        <taxon>Sphingobacteriaceae</taxon>
        <taxon>Mucilaginibacter</taxon>
    </lineage>
</organism>
<evidence type="ECO:0000313" key="3">
    <source>
        <dbReference type="EMBL" id="TEW63781.1"/>
    </source>
</evidence>
<keyword evidence="1" id="KW-1133">Transmembrane helix</keyword>
<proteinExistence type="predicted"/>
<gene>
    <name evidence="3" type="ORF">E2R65_18610</name>
    <name evidence="2" type="ORF">GGR35_003667</name>
</gene>
<dbReference type="AlphaFoldDB" id="A0A4Y8A7H8"/>
<accession>A0A4Y8A7H8</accession>
<protein>
    <submittedName>
        <fullName evidence="2">Tfp pilus assembly protein PilE</fullName>
    </submittedName>
</protein>
<dbReference type="Proteomes" id="UP000297248">
    <property type="component" value="Unassembled WGS sequence"/>
</dbReference>